<reference evidence="3" key="1">
    <citation type="journal article" date="2014" name="Stand. Genomic Sci.">
        <title>Genome sequence of the exopolysaccharide-producing Salipiger mucosus type strain (DSM 16094(T)), a moderately halophilic member of the Roseobacter clade.</title>
        <authorList>
            <person name="Riedel T."/>
            <person name="Spring S."/>
            <person name="Fiebig A."/>
            <person name="Petersen J."/>
            <person name="Kyrpides N.C."/>
            <person name="Goker M."/>
            <person name="Klenk H.P."/>
        </authorList>
    </citation>
    <scope>NUCLEOTIDE SEQUENCE [LARGE SCALE GENOMIC DNA]</scope>
    <source>
        <strain evidence="3">DSM 16094</strain>
    </source>
</reference>
<feature type="region of interest" description="Disordered" evidence="1">
    <location>
        <begin position="105"/>
        <end position="127"/>
    </location>
</feature>
<proteinExistence type="predicted"/>
<dbReference type="EMBL" id="APVH01000015">
    <property type="protein sequence ID" value="EPX83572.1"/>
    <property type="molecule type" value="Genomic_DNA"/>
</dbReference>
<evidence type="ECO:0000313" key="3">
    <source>
        <dbReference type="Proteomes" id="UP000015347"/>
    </source>
</evidence>
<dbReference type="OrthoDB" id="9255890at2"/>
<name>S9QVJ6_9RHOB</name>
<organism evidence="2 3">
    <name type="scientific">Salipiger mucosus DSM 16094</name>
    <dbReference type="NCBI Taxonomy" id="1123237"/>
    <lineage>
        <taxon>Bacteria</taxon>
        <taxon>Pseudomonadati</taxon>
        <taxon>Pseudomonadota</taxon>
        <taxon>Alphaproteobacteria</taxon>
        <taxon>Rhodobacterales</taxon>
        <taxon>Roseobacteraceae</taxon>
        <taxon>Salipiger</taxon>
    </lineage>
</organism>
<comment type="caution">
    <text evidence="2">The sequence shown here is derived from an EMBL/GenBank/DDBJ whole genome shotgun (WGS) entry which is preliminary data.</text>
</comment>
<accession>S9QVJ6</accession>
<dbReference type="AlphaFoldDB" id="S9QVJ6"/>
<evidence type="ECO:0000313" key="2">
    <source>
        <dbReference type="EMBL" id="EPX83572.1"/>
    </source>
</evidence>
<protein>
    <submittedName>
        <fullName evidence="2">Uncharacterized protein</fullName>
    </submittedName>
</protein>
<sequence length="127" mass="14180">MRAGRGSVLEVTVHGERFDLPEVKRVKDRSGSWKSTNQRARRAGASALVYLNRYEGVTTTALERILEIGSDKVDRMSDAKLRKLVPELEDSWVILDPAVITIERVLTPDDPSPECPDARQLPKPPGM</sequence>
<dbReference type="RefSeq" id="WP_020043431.1">
    <property type="nucleotide sequence ID" value="NZ_KE557274.1"/>
</dbReference>
<dbReference type="HOGENOM" id="CLU_1968990_0_0_5"/>
<keyword evidence="3" id="KW-1185">Reference proteome</keyword>
<evidence type="ECO:0000256" key="1">
    <source>
        <dbReference type="SAM" id="MobiDB-lite"/>
    </source>
</evidence>
<gene>
    <name evidence="2" type="ORF">Salmuc_02180</name>
</gene>
<dbReference type="Proteomes" id="UP000015347">
    <property type="component" value="Unassembled WGS sequence"/>
</dbReference>